<accession>A0A2S6N1N7</accession>
<proteinExistence type="predicted"/>
<gene>
    <name evidence="1" type="ORF">CCR94_17730</name>
</gene>
<comment type="caution">
    <text evidence="1">The sequence shown here is derived from an EMBL/GenBank/DDBJ whole genome shotgun (WGS) entry which is preliminary data.</text>
</comment>
<dbReference type="EMBL" id="NHSJ01000107">
    <property type="protein sequence ID" value="PPQ28533.1"/>
    <property type="molecule type" value="Genomic_DNA"/>
</dbReference>
<sequence length="178" mass="19231">MGFSASLPPVLVTFALCGAAVALESGETYAEKLKNYESEAVGAAQAYAGTLDLRALIQKSAPYAAQSVNQRIRAQNPGLSEDQASAFVDCFVQKMLSQDVDALDHAAVLTLLETLDKDELVALRAFQLTSMGAKVVRKLPLLVARLNENMRLMDNYVIPRALSAARDEMLKTGVEVKI</sequence>
<reference evidence="1 2" key="1">
    <citation type="journal article" date="2018" name="Arch. Microbiol.">
        <title>New insights into the metabolic potential of the phototrophic purple bacterium Rhodopila globiformis DSM 161(T) from its draft genome sequence and evidence for a vanadium-dependent nitrogenase.</title>
        <authorList>
            <person name="Imhoff J.F."/>
            <person name="Rahn T."/>
            <person name="Kunzel S."/>
            <person name="Neulinger S.C."/>
        </authorList>
    </citation>
    <scope>NUCLEOTIDE SEQUENCE [LARGE SCALE GENOMIC DNA]</scope>
    <source>
        <strain evidence="1 2">DSM 16996</strain>
    </source>
</reference>
<organism evidence="1 2">
    <name type="scientific">Rhodoblastus sphagnicola</name>
    <dbReference type="NCBI Taxonomy" id="333368"/>
    <lineage>
        <taxon>Bacteria</taxon>
        <taxon>Pseudomonadati</taxon>
        <taxon>Pseudomonadota</taxon>
        <taxon>Alphaproteobacteria</taxon>
        <taxon>Hyphomicrobiales</taxon>
        <taxon>Rhodoblastaceae</taxon>
        <taxon>Rhodoblastus</taxon>
    </lineage>
</organism>
<evidence type="ECO:0000313" key="1">
    <source>
        <dbReference type="EMBL" id="PPQ28533.1"/>
    </source>
</evidence>
<dbReference type="OrthoDB" id="9926559at2"/>
<dbReference type="RefSeq" id="WP_104509183.1">
    <property type="nucleotide sequence ID" value="NZ_JACIGC010000011.1"/>
</dbReference>
<dbReference type="Proteomes" id="UP000239089">
    <property type="component" value="Unassembled WGS sequence"/>
</dbReference>
<name>A0A2S6N1N7_9HYPH</name>
<protein>
    <recommendedName>
        <fullName evidence="3">DUF2059 domain-containing protein</fullName>
    </recommendedName>
</protein>
<keyword evidence="2" id="KW-1185">Reference proteome</keyword>
<evidence type="ECO:0000313" key="2">
    <source>
        <dbReference type="Proteomes" id="UP000239089"/>
    </source>
</evidence>
<dbReference type="AlphaFoldDB" id="A0A2S6N1N7"/>
<evidence type="ECO:0008006" key="3">
    <source>
        <dbReference type="Google" id="ProtNLM"/>
    </source>
</evidence>